<evidence type="ECO:0000256" key="1">
    <source>
        <dbReference type="SAM" id="Phobius"/>
    </source>
</evidence>
<keyword evidence="3" id="KW-1185">Reference proteome</keyword>
<reference evidence="3" key="1">
    <citation type="submission" date="2016-09" db="EMBL/GenBank/DDBJ databases">
        <authorList>
            <person name="Gulvik C.A."/>
        </authorList>
    </citation>
    <scope>NUCLEOTIDE SEQUENCE [LARGE SCALE GENOMIC DNA]</scope>
    <source>
        <strain evidence="3">LMG 26676</strain>
    </source>
</reference>
<feature type="transmembrane region" description="Helical" evidence="1">
    <location>
        <begin position="155"/>
        <end position="175"/>
    </location>
</feature>
<accession>A0A1E5HBT2</accession>
<dbReference type="Proteomes" id="UP000094469">
    <property type="component" value="Unassembled WGS sequence"/>
</dbReference>
<evidence type="ECO:0000313" key="2">
    <source>
        <dbReference type="EMBL" id="OEG22363.1"/>
    </source>
</evidence>
<dbReference type="AlphaFoldDB" id="A0A1E5HBT2"/>
<comment type="caution">
    <text evidence="2">The sequence shown here is derived from an EMBL/GenBank/DDBJ whole genome shotgun (WGS) entry which is preliminary data.</text>
</comment>
<organism evidence="2 3">
    <name type="scientific">Enterococcus ureilyticus</name>
    <dbReference type="NCBI Taxonomy" id="1131292"/>
    <lineage>
        <taxon>Bacteria</taxon>
        <taxon>Bacillati</taxon>
        <taxon>Bacillota</taxon>
        <taxon>Bacilli</taxon>
        <taxon>Lactobacillales</taxon>
        <taxon>Enterococcaceae</taxon>
        <taxon>Enterococcus</taxon>
    </lineage>
</organism>
<dbReference type="OrthoDB" id="2181869at2"/>
<feature type="transmembrane region" description="Helical" evidence="1">
    <location>
        <begin position="118"/>
        <end position="143"/>
    </location>
</feature>
<proteinExistence type="predicted"/>
<keyword evidence="1" id="KW-1133">Transmembrane helix</keyword>
<feature type="transmembrane region" description="Helical" evidence="1">
    <location>
        <begin position="44"/>
        <end position="61"/>
    </location>
</feature>
<dbReference type="EMBL" id="MIKC01000021">
    <property type="protein sequence ID" value="OEG22363.1"/>
    <property type="molecule type" value="Genomic_DNA"/>
</dbReference>
<dbReference type="STRING" id="1131292.BCR24_15970"/>
<sequence>MIRLFNFYHEKSKKFFLSSLLLILTSYFAKYVFQLTMPESQWNRLPIILSVIAAIVLTWRINQLDIQSNHRTLASTVTQSTFEKMVAKYLLSYLQVILIGGVNLIFNFSTISLNLSELVLLALELAVYLAGIISYLVLFRGGVAKLWLPNFSKTFVIAIGWGLVVLLNDIARYYFPQSVTIALPINHGKFYPSTFILNACLSATFVFVYLWLERNQTNDDR</sequence>
<dbReference type="RefSeq" id="WP_069640229.1">
    <property type="nucleotide sequence ID" value="NZ_JAFBEZ010000029.1"/>
</dbReference>
<feature type="transmembrane region" description="Helical" evidence="1">
    <location>
        <begin position="195"/>
        <end position="212"/>
    </location>
</feature>
<keyword evidence="1" id="KW-0472">Membrane</keyword>
<feature type="transmembrane region" description="Helical" evidence="1">
    <location>
        <begin position="89"/>
        <end position="106"/>
    </location>
</feature>
<protein>
    <submittedName>
        <fullName evidence="2">Uncharacterized protein</fullName>
    </submittedName>
</protein>
<name>A0A1E5HBT2_9ENTE</name>
<evidence type="ECO:0000313" key="3">
    <source>
        <dbReference type="Proteomes" id="UP000094469"/>
    </source>
</evidence>
<keyword evidence="1" id="KW-0812">Transmembrane</keyword>
<gene>
    <name evidence="2" type="ORF">BCR24_15970</name>
</gene>